<keyword evidence="1" id="KW-1133">Transmembrane helix</keyword>
<reference evidence="2 3" key="1">
    <citation type="journal article" date="2021" name="Cell">
        <title>Tracing the genetic footprints of vertebrate landing in non-teleost ray-finned fishes.</title>
        <authorList>
            <person name="Bi X."/>
            <person name="Wang K."/>
            <person name="Yang L."/>
            <person name="Pan H."/>
            <person name="Jiang H."/>
            <person name="Wei Q."/>
            <person name="Fang M."/>
            <person name="Yu H."/>
            <person name="Zhu C."/>
            <person name="Cai Y."/>
            <person name="He Y."/>
            <person name="Gan X."/>
            <person name="Zeng H."/>
            <person name="Yu D."/>
            <person name="Zhu Y."/>
            <person name="Jiang H."/>
            <person name="Qiu Q."/>
            <person name="Yang H."/>
            <person name="Zhang Y.E."/>
            <person name="Wang W."/>
            <person name="Zhu M."/>
            <person name="He S."/>
            <person name="Zhang G."/>
        </authorList>
    </citation>
    <scope>NUCLEOTIDE SEQUENCE [LARGE SCALE GENOMIC DNA]</scope>
    <source>
        <strain evidence="2">Bchr_013</strain>
    </source>
</reference>
<accession>A0A8X7X2J9</accession>
<feature type="non-terminal residue" evidence="2">
    <location>
        <position position="1"/>
    </location>
</feature>
<name>A0A8X7X2J9_POLSE</name>
<gene>
    <name evidence="2" type="primary">Mmd</name>
    <name evidence="2" type="ORF">GTO96_0011469</name>
</gene>
<organism evidence="2 3">
    <name type="scientific">Polypterus senegalus</name>
    <name type="common">Senegal bichir</name>
    <dbReference type="NCBI Taxonomy" id="55291"/>
    <lineage>
        <taxon>Eukaryota</taxon>
        <taxon>Metazoa</taxon>
        <taxon>Chordata</taxon>
        <taxon>Craniata</taxon>
        <taxon>Vertebrata</taxon>
        <taxon>Euteleostomi</taxon>
        <taxon>Actinopterygii</taxon>
        <taxon>Polypteriformes</taxon>
        <taxon>Polypteridae</taxon>
        <taxon>Polypterus</taxon>
    </lineage>
</organism>
<protein>
    <submittedName>
        <fullName evidence="2">PAQRB factor</fullName>
    </submittedName>
</protein>
<keyword evidence="1" id="KW-0812">Transmembrane</keyword>
<proteinExistence type="predicted"/>
<feature type="transmembrane region" description="Helical" evidence="1">
    <location>
        <begin position="74"/>
        <end position="94"/>
    </location>
</feature>
<keyword evidence="3" id="KW-1185">Reference proteome</keyword>
<sequence>MELRVRKRFAFDFEQMIILCEDCVELAVVLVNYSFVIAKNNTDGLQELALGGFVYCLGVIFFKSDGIIPFAHAIWHIFVAMAAAVHYYAIWKYLYKSPSKDLIKDV</sequence>
<evidence type="ECO:0000313" key="3">
    <source>
        <dbReference type="Proteomes" id="UP000886611"/>
    </source>
</evidence>
<feature type="transmembrane region" description="Helical" evidence="1">
    <location>
        <begin position="44"/>
        <end position="62"/>
    </location>
</feature>
<dbReference type="Proteomes" id="UP000886611">
    <property type="component" value="Unassembled WGS sequence"/>
</dbReference>
<comment type="caution">
    <text evidence="2">The sequence shown here is derived from an EMBL/GenBank/DDBJ whole genome shotgun (WGS) entry which is preliminary data.</text>
</comment>
<keyword evidence="1" id="KW-0472">Membrane</keyword>
<evidence type="ECO:0000256" key="1">
    <source>
        <dbReference type="SAM" id="Phobius"/>
    </source>
</evidence>
<dbReference type="EMBL" id="JAATIS010004753">
    <property type="protein sequence ID" value="KAG2460500.1"/>
    <property type="molecule type" value="Genomic_DNA"/>
</dbReference>
<feature type="non-terminal residue" evidence="2">
    <location>
        <position position="106"/>
    </location>
</feature>
<dbReference type="AlphaFoldDB" id="A0A8X7X2J9"/>
<evidence type="ECO:0000313" key="2">
    <source>
        <dbReference type="EMBL" id="KAG2460500.1"/>
    </source>
</evidence>